<proteinExistence type="predicted"/>
<gene>
    <name evidence="1" type="ORF">B0J12DRAFT_728625</name>
</gene>
<organism evidence="1 2">
    <name type="scientific">Macrophomina phaseolina</name>
    <dbReference type="NCBI Taxonomy" id="35725"/>
    <lineage>
        <taxon>Eukaryota</taxon>
        <taxon>Fungi</taxon>
        <taxon>Dikarya</taxon>
        <taxon>Ascomycota</taxon>
        <taxon>Pezizomycotina</taxon>
        <taxon>Dothideomycetes</taxon>
        <taxon>Dothideomycetes incertae sedis</taxon>
        <taxon>Botryosphaeriales</taxon>
        <taxon>Botryosphaeriaceae</taxon>
        <taxon>Macrophomina</taxon>
    </lineage>
</organism>
<name>A0ABQ8G987_9PEZI</name>
<sequence>MRGGSPRLGFFTDFKNRKYFKVEGFFLTGIPDDLDGEDLNGDFSIAPRDLGREMLADTFPESLDELEIICDGFAIHGHMAWEDLVGPEELPVERDVTHLLPFLAGVARNCLEKKLPNLLTLRLTTHHSRRREYFDPIESIMENADFNVEFHGFVEDDDDDESNEEALETDGLDMDAKESVETDIGEAVYGQEAHHVSPAQRLPSAPQLTSALPGTPSSIDRLPDIFTSALKRFCGLAKPLLFKVSLGTSIPSRRLRYVDYTTSSSEVATHVKGTWFDGLQVGTYADEGALDDIYDKLLPKAELLPIEDSETRSDWIGSFCNSTNPRKDAENPVLLSQLQNLEVLTMLTIGYNLRSQFKWTFWYLEKLSRKLETRLQPPDSKLPLRKLRHITFDIPGNATKVEDLAAVIRTVISLPSMQKLSIYSTPPDRVRDPFLELRPHFKFASSIVERLEFNVPGLGLNFLRSLFHACRTLKSFATIFDLPERAFDDVGVRGLIVLVLLQRQSIKSLKILRRRRSPVYDQLGTLKGFTKLKHVQLPMTYPDGSVAYGSFRGSKANIFPPSMESIVVDCNTEMEARFKLWITLFYDIFNQGQLPNLRSFTLKRLMDFRRHGLYKCILEVGPKFREAGVVFIVSDWHIGKVFEDMEKISDGELELDSSALHQRTTPTTIAKRIT</sequence>
<keyword evidence="2" id="KW-1185">Reference proteome</keyword>
<reference evidence="1 2" key="1">
    <citation type="journal article" date="2021" name="Nat. Commun.">
        <title>Genetic determinants of endophytism in the Arabidopsis root mycobiome.</title>
        <authorList>
            <person name="Mesny F."/>
            <person name="Miyauchi S."/>
            <person name="Thiergart T."/>
            <person name="Pickel B."/>
            <person name="Atanasova L."/>
            <person name="Karlsson M."/>
            <person name="Huettel B."/>
            <person name="Barry K.W."/>
            <person name="Haridas S."/>
            <person name="Chen C."/>
            <person name="Bauer D."/>
            <person name="Andreopoulos W."/>
            <person name="Pangilinan J."/>
            <person name="LaButti K."/>
            <person name="Riley R."/>
            <person name="Lipzen A."/>
            <person name="Clum A."/>
            <person name="Drula E."/>
            <person name="Henrissat B."/>
            <person name="Kohler A."/>
            <person name="Grigoriev I.V."/>
            <person name="Martin F.M."/>
            <person name="Hacquard S."/>
        </authorList>
    </citation>
    <scope>NUCLEOTIDE SEQUENCE [LARGE SCALE GENOMIC DNA]</scope>
    <source>
        <strain evidence="1 2">MPI-SDFR-AT-0080</strain>
    </source>
</reference>
<protein>
    <recommendedName>
        <fullName evidence="3">F-box domain-containing protein</fullName>
    </recommendedName>
</protein>
<comment type="caution">
    <text evidence="1">The sequence shown here is derived from an EMBL/GenBank/DDBJ whole genome shotgun (WGS) entry which is preliminary data.</text>
</comment>
<dbReference type="Proteomes" id="UP000774617">
    <property type="component" value="Unassembled WGS sequence"/>
</dbReference>
<evidence type="ECO:0008006" key="3">
    <source>
        <dbReference type="Google" id="ProtNLM"/>
    </source>
</evidence>
<evidence type="ECO:0000313" key="1">
    <source>
        <dbReference type="EMBL" id="KAH7049156.1"/>
    </source>
</evidence>
<evidence type="ECO:0000313" key="2">
    <source>
        <dbReference type="Proteomes" id="UP000774617"/>
    </source>
</evidence>
<dbReference type="EMBL" id="JAGTJR010000014">
    <property type="protein sequence ID" value="KAH7049156.1"/>
    <property type="molecule type" value="Genomic_DNA"/>
</dbReference>
<accession>A0ABQ8G987</accession>